<evidence type="ECO:0000313" key="8">
    <source>
        <dbReference type="Proteomes" id="UP001142153"/>
    </source>
</evidence>
<evidence type="ECO:0000256" key="2">
    <source>
        <dbReference type="ARBA" id="ARBA00022475"/>
    </source>
</evidence>
<comment type="caution">
    <text evidence="7">The sequence shown here is derived from an EMBL/GenBank/DDBJ whole genome shotgun (WGS) entry which is preliminary data.</text>
</comment>
<feature type="transmembrane region" description="Helical" evidence="6">
    <location>
        <begin position="23"/>
        <end position="44"/>
    </location>
</feature>
<feature type="transmembrane region" description="Helical" evidence="6">
    <location>
        <begin position="50"/>
        <end position="80"/>
    </location>
</feature>
<feature type="transmembrane region" description="Helical" evidence="6">
    <location>
        <begin position="101"/>
        <end position="124"/>
    </location>
</feature>
<feature type="transmembrane region" description="Helical" evidence="6">
    <location>
        <begin position="385"/>
        <end position="402"/>
    </location>
</feature>
<feature type="transmembrane region" description="Helical" evidence="6">
    <location>
        <begin position="193"/>
        <end position="215"/>
    </location>
</feature>
<dbReference type="EMBL" id="JAPZPY010000003">
    <property type="protein sequence ID" value="MCZ8379274.1"/>
    <property type="molecule type" value="Genomic_DNA"/>
</dbReference>
<feature type="transmembrane region" description="Helical" evidence="6">
    <location>
        <begin position="408"/>
        <end position="430"/>
    </location>
</feature>
<keyword evidence="3 6" id="KW-0812">Transmembrane</keyword>
<feature type="transmembrane region" description="Helical" evidence="6">
    <location>
        <begin position="136"/>
        <end position="159"/>
    </location>
</feature>
<reference evidence="7" key="1">
    <citation type="submission" date="2022-12" db="EMBL/GenBank/DDBJ databases">
        <authorList>
            <person name="Deng Y."/>
            <person name="Zhang Y.-Q."/>
        </authorList>
    </citation>
    <scope>NUCLEOTIDE SEQUENCE</scope>
    <source>
        <strain evidence="7">CPCC 205372</strain>
    </source>
</reference>
<evidence type="ECO:0000256" key="6">
    <source>
        <dbReference type="SAM" id="Phobius"/>
    </source>
</evidence>
<feature type="transmembrane region" description="Helical" evidence="6">
    <location>
        <begin position="275"/>
        <end position="300"/>
    </location>
</feature>
<evidence type="ECO:0000313" key="7">
    <source>
        <dbReference type="EMBL" id="MCZ8379274.1"/>
    </source>
</evidence>
<accession>A0ABT4PRS4</accession>
<feature type="transmembrane region" description="Helical" evidence="6">
    <location>
        <begin position="166"/>
        <end position="187"/>
    </location>
</feature>
<evidence type="ECO:0000256" key="1">
    <source>
        <dbReference type="ARBA" id="ARBA00004651"/>
    </source>
</evidence>
<comment type="subcellular location">
    <subcellularLocation>
        <location evidence="1">Cell membrane</location>
        <topology evidence="1">Multi-pass membrane protein</topology>
    </subcellularLocation>
</comment>
<proteinExistence type="predicted"/>
<feature type="transmembrane region" description="Helical" evidence="6">
    <location>
        <begin position="236"/>
        <end position="255"/>
    </location>
</feature>
<keyword evidence="4 6" id="KW-1133">Transmembrane helix</keyword>
<dbReference type="RefSeq" id="WP_269893976.1">
    <property type="nucleotide sequence ID" value="NZ_JAPZPY010000003.1"/>
</dbReference>
<name>A0ABT4PRS4_9MYCO</name>
<evidence type="ECO:0000256" key="3">
    <source>
        <dbReference type="ARBA" id="ARBA00022692"/>
    </source>
</evidence>
<dbReference type="Proteomes" id="UP001142153">
    <property type="component" value="Unassembled WGS sequence"/>
</dbReference>
<keyword evidence="8" id="KW-1185">Reference proteome</keyword>
<evidence type="ECO:0008006" key="9">
    <source>
        <dbReference type="Google" id="ProtNLM"/>
    </source>
</evidence>
<feature type="transmembrane region" description="Helical" evidence="6">
    <location>
        <begin position="312"/>
        <end position="333"/>
    </location>
</feature>
<feature type="transmembrane region" description="Helical" evidence="6">
    <location>
        <begin position="353"/>
        <end position="373"/>
    </location>
</feature>
<evidence type="ECO:0000256" key="5">
    <source>
        <dbReference type="ARBA" id="ARBA00023136"/>
    </source>
</evidence>
<keyword evidence="5 6" id="KW-0472">Membrane</keyword>
<keyword evidence="2" id="KW-1003">Cell membrane</keyword>
<dbReference type="InterPro" id="IPR050833">
    <property type="entry name" value="Poly_Biosynth_Transport"/>
</dbReference>
<sequence>MTEGSHTAALTSAERKSIVFGTAFRVVGTPLVALIGLANTAVIVRATGEAVFGLVSLVTTLSLLLPFADLGIGAVITTACSKAGGENRARAVATVQKGFRVLSMVAGALVLVSLVVMATDSWAVLVGTSSGPADRFAITVAACLVALGIPAGIGVRILIGLDLNPLAVAVTMANAAFALLITLALNAADIAPIWLAVSSAGGALIGNALATVLAVRRMGVGLRLFAPPEAKYVGGGLMTGSLWLFVASVGLPLGLHSHRLMLAHASDAAELSRYALMAQIYGIGWMVFSTAGMALWPVFVKRRHDEKASLELWLKSTAAFMIASLAAALGLILLGPWAAALISGSSVVPQRSLAIAFAALLVVQCVHLPAGVMMTMPREARWQSGCLFAMGVTTVALGLWWAGGHGAVGVVAAAVVASVVALLLPDFLWIPRLLRRRAREHDSSPVVDVT</sequence>
<gene>
    <name evidence="7" type="ORF">O6P37_10400</name>
</gene>
<dbReference type="PANTHER" id="PTHR30250:SF11">
    <property type="entry name" value="O-ANTIGEN TRANSPORTER-RELATED"/>
    <property type="match status" value="1"/>
</dbReference>
<evidence type="ECO:0000256" key="4">
    <source>
        <dbReference type="ARBA" id="ARBA00022989"/>
    </source>
</evidence>
<protein>
    <recommendedName>
        <fullName evidence="9">Polysaccharide biosynthesis protein</fullName>
    </recommendedName>
</protein>
<dbReference type="PANTHER" id="PTHR30250">
    <property type="entry name" value="PST FAMILY PREDICTED COLANIC ACID TRANSPORTER"/>
    <property type="match status" value="1"/>
</dbReference>
<organism evidence="7 8">
    <name type="scientific">Mycobacterium hippophais</name>
    <dbReference type="NCBI Taxonomy" id="3016340"/>
    <lineage>
        <taxon>Bacteria</taxon>
        <taxon>Bacillati</taxon>
        <taxon>Actinomycetota</taxon>
        <taxon>Actinomycetes</taxon>
        <taxon>Mycobacteriales</taxon>
        <taxon>Mycobacteriaceae</taxon>
        <taxon>Mycobacterium</taxon>
    </lineage>
</organism>